<evidence type="ECO:0000313" key="3">
    <source>
        <dbReference type="Proteomes" id="UP000195129"/>
    </source>
</evidence>
<dbReference type="AlphaFoldDB" id="A0A9X6FG32"/>
<sequence>MYFYKESRWSKFKRKSNSFGNWLLEVIDFIISDIIWNFIFKGFFRLIGWVFWGIGKVLKLLIESIFD</sequence>
<reference evidence="2 3" key="1">
    <citation type="submission" date="2016-10" db="EMBL/GenBank/DDBJ databases">
        <title>Comparative genomics of Bacillus thuringiensis reveals a path to pathogens against multiple invertebrate hosts.</title>
        <authorList>
            <person name="Zheng J."/>
            <person name="Gao Q."/>
            <person name="Liu H."/>
            <person name="Peng D."/>
            <person name="Ruan L."/>
            <person name="Sun M."/>
        </authorList>
    </citation>
    <scope>NUCLEOTIDE SEQUENCE [LARGE SCALE GENOMIC DNA]</scope>
    <source>
        <strain evidence="2">BGSC 4CA1</strain>
    </source>
</reference>
<keyword evidence="1" id="KW-0472">Membrane</keyword>
<accession>A0A9X6FG32</accession>
<dbReference type="EMBL" id="NFDN01000003">
    <property type="protein sequence ID" value="OTY65038.1"/>
    <property type="molecule type" value="Genomic_DNA"/>
</dbReference>
<evidence type="ECO:0000256" key="1">
    <source>
        <dbReference type="SAM" id="Phobius"/>
    </source>
</evidence>
<organism evidence="2 3">
    <name type="scientific">Bacillus thuringiensis serovar yosoo</name>
    <dbReference type="NCBI Taxonomy" id="180848"/>
    <lineage>
        <taxon>Bacteria</taxon>
        <taxon>Bacillati</taxon>
        <taxon>Bacillota</taxon>
        <taxon>Bacilli</taxon>
        <taxon>Bacillales</taxon>
        <taxon>Bacillaceae</taxon>
        <taxon>Bacillus</taxon>
        <taxon>Bacillus cereus group</taxon>
    </lineage>
</organism>
<feature type="transmembrane region" description="Helical" evidence="1">
    <location>
        <begin position="21"/>
        <end position="40"/>
    </location>
</feature>
<gene>
    <name evidence="2" type="ORF">BK746_00135</name>
</gene>
<comment type="caution">
    <text evidence="2">The sequence shown here is derived from an EMBL/GenBank/DDBJ whole genome shotgun (WGS) entry which is preliminary data.</text>
</comment>
<keyword evidence="1" id="KW-0812">Transmembrane</keyword>
<keyword evidence="1" id="KW-1133">Transmembrane helix</keyword>
<proteinExistence type="predicted"/>
<dbReference type="RefSeq" id="WP_087964739.1">
    <property type="nucleotide sequence ID" value="NZ_NFDN01000003.1"/>
</dbReference>
<protein>
    <submittedName>
        <fullName evidence="2">Uncharacterized protein</fullName>
    </submittedName>
</protein>
<name>A0A9X6FG32_BACTU</name>
<evidence type="ECO:0000313" key="2">
    <source>
        <dbReference type="EMBL" id="OTY65038.1"/>
    </source>
</evidence>
<dbReference type="Proteomes" id="UP000195129">
    <property type="component" value="Unassembled WGS sequence"/>
</dbReference>